<keyword evidence="2" id="KW-0560">Oxidoreductase</keyword>
<dbReference type="PANTHER" id="PTHR43673:SF10">
    <property type="entry name" value="NADH DEHYDROGENASE_NAD(P)H NITROREDUCTASE XCC3605-RELATED"/>
    <property type="match status" value="1"/>
</dbReference>
<dbReference type="InterPro" id="IPR029479">
    <property type="entry name" value="Nitroreductase"/>
</dbReference>
<sequence length="218" mass="24422">MDFEKVLTNRHSVRQFSEKKIDQMTLFDLVEEAQSSPSWVNAQEVGAVVAIGDRLEQMRDRHAALNADEAVKSQPIIPYRPIHEWPEPAQSNMKGWFQSVSAALGDNGSDQLGKTGSQLYQAQAVVYLTLPKGYSDWSLVDLGIFAQTLMLAATNKGIGSIPAYQYVQYPEQLAEALELPIDRVPILGIGLGYFDEKVPLNQIRSQRMRKEDILTIKD</sequence>
<accession>A0ABS5QS20</accession>
<dbReference type="InterPro" id="IPR000415">
    <property type="entry name" value="Nitroreductase-like"/>
</dbReference>
<comment type="caution">
    <text evidence="4">The sequence shown here is derived from an EMBL/GenBank/DDBJ whole genome shotgun (WGS) entry which is preliminary data.</text>
</comment>
<evidence type="ECO:0000256" key="1">
    <source>
        <dbReference type="ARBA" id="ARBA00007118"/>
    </source>
</evidence>
<organism evidence="4 5">
    <name type="scientific">Fructobacillus papyrifericola</name>
    <dbReference type="NCBI Taxonomy" id="2713172"/>
    <lineage>
        <taxon>Bacteria</taxon>
        <taxon>Bacillati</taxon>
        <taxon>Bacillota</taxon>
        <taxon>Bacilli</taxon>
        <taxon>Lactobacillales</taxon>
        <taxon>Lactobacillaceae</taxon>
        <taxon>Fructobacillus</taxon>
    </lineage>
</organism>
<feature type="domain" description="Nitroreductase" evidence="3">
    <location>
        <begin position="8"/>
        <end position="193"/>
    </location>
</feature>
<evidence type="ECO:0000259" key="3">
    <source>
        <dbReference type="Pfam" id="PF00881"/>
    </source>
</evidence>
<evidence type="ECO:0000313" key="5">
    <source>
        <dbReference type="Proteomes" id="UP000735205"/>
    </source>
</evidence>
<evidence type="ECO:0000256" key="2">
    <source>
        <dbReference type="ARBA" id="ARBA00023002"/>
    </source>
</evidence>
<gene>
    <name evidence="4" type="ORF">G6R28_01870</name>
</gene>
<proteinExistence type="inferred from homology"/>
<dbReference type="Proteomes" id="UP000735205">
    <property type="component" value="Unassembled WGS sequence"/>
</dbReference>
<name>A0ABS5QS20_9LACO</name>
<comment type="similarity">
    <text evidence="1">Belongs to the nitroreductase family.</text>
</comment>
<dbReference type="Gene3D" id="3.40.109.10">
    <property type="entry name" value="NADH Oxidase"/>
    <property type="match status" value="1"/>
</dbReference>
<dbReference type="SUPFAM" id="SSF55469">
    <property type="entry name" value="FMN-dependent nitroreductase-like"/>
    <property type="match status" value="1"/>
</dbReference>
<evidence type="ECO:0000313" key="4">
    <source>
        <dbReference type="EMBL" id="MBS9335983.1"/>
    </source>
</evidence>
<keyword evidence="5" id="KW-1185">Reference proteome</keyword>
<dbReference type="EMBL" id="JAAMFJ010000001">
    <property type="protein sequence ID" value="MBS9335983.1"/>
    <property type="molecule type" value="Genomic_DNA"/>
</dbReference>
<dbReference type="RefSeq" id="WP_213792544.1">
    <property type="nucleotide sequence ID" value="NZ_JAAMFJ010000001.1"/>
</dbReference>
<reference evidence="4 5" key="1">
    <citation type="submission" date="2020-02" db="EMBL/GenBank/DDBJ databases">
        <title>Fructobacillus sp. isolated from paper mulberry of Taiwan.</title>
        <authorList>
            <person name="Lin S.-T."/>
        </authorList>
    </citation>
    <scope>NUCLEOTIDE SEQUENCE [LARGE SCALE GENOMIC DNA]</scope>
    <source>
        <strain evidence="4 5">M1-21</strain>
    </source>
</reference>
<dbReference type="Pfam" id="PF00881">
    <property type="entry name" value="Nitroreductase"/>
    <property type="match status" value="1"/>
</dbReference>
<protein>
    <recommendedName>
        <fullName evidence="3">Nitroreductase domain-containing protein</fullName>
    </recommendedName>
</protein>
<dbReference type="PANTHER" id="PTHR43673">
    <property type="entry name" value="NAD(P)H NITROREDUCTASE YDGI-RELATED"/>
    <property type="match status" value="1"/>
</dbReference>